<dbReference type="AlphaFoldDB" id="N9DN51"/>
<keyword evidence="4" id="KW-1185">Reference proteome</keyword>
<dbReference type="Proteomes" id="UP000018460">
    <property type="component" value="Unassembled WGS sequence"/>
</dbReference>
<dbReference type="eggNOG" id="ENOG5030HQ4">
    <property type="taxonomic scope" value="Bacteria"/>
</dbReference>
<dbReference type="OrthoDB" id="6691539at2"/>
<evidence type="ECO:0000256" key="1">
    <source>
        <dbReference type="SAM" id="SignalP"/>
    </source>
</evidence>
<sequence>MKFHFQSRALLFSCLLLLGPAALAQPVQDRTLNRLIELSNLSSMVIQSSRDIRPIFDTQAEDILKANLAVSTLNQQQKNAALKISRLLQATNESIVSDPQFLHMIRKNFQKAFTEEEAQAYIAFLSTPMGQSINQKSAGLMNSILQETMTLSAAIMNDSQRQQNFNEKLASILQPLLLSN</sequence>
<feature type="domain" description="DUF2059" evidence="2">
    <location>
        <begin position="104"/>
        <end position="156"/>
    </location>
</feature>
<dbReference type="RefSeq" id="WP_005007366.1">
    <property type="nucleotide sequence ID" value="NZ_KB849725.1"/>
</dbReference>
<dbReference type="EMBL" id="APQD01000003">
    <property type="protein sequence ID" value="ENV84064.1"/>
    <property type="molecule type" value="Genomic_DNA"/>
</dbReference>
<feature type="chain" id="PRO_5004141145" description="DUF2059 domain-containing protein" evidence="1">
    <location>
        <begin position="25"/>
        <end position="180"/>
    </location>
</feature>
<evidence type="ECO:0000313" key="4">
    <source>
        <dbReference type="Proteomes" id="UP000018460"/>
    </source>
</evidence>
<dbReference type="InterPro" id="IPR018637">
    <property type="entry name" value="DUF2059"/>
</dbReference>
<accession>N9DN51</accession>
<protein>
    <recommendedName>
        <fullName evidence="2">DUF2059 domain-containing protein</fullName>
    </recommendedName>
</protein>
<evidence type="ECO:0000259" key="2">
    <source>
        <dbReference type="Pfam" id="PF09832"/>
    </source>
</evidence>
<name>N9DN51_9GAMM</name>
<feature type="signal peptide" evidence="1">
    <location>
        <begin position="1"/>
        <end position="24"/>
    </location>
</feature>
<reference evidence="3 4" key="1">
    <citation type="submission" date="2013-02" db="EMBL/GenBank/DDBJ databases">
        <title>The Genome Sequence of Acinetobacter bouvetii CIP 107468.</title>
        <authorList>
            <consortium name="The Broad Institute Genome Sequencing Platform"/>
            <consortium name="The Broad Institute Genome Sequencing Center for Infectious Disease"/>
            <person name="Cerqueira G."/>
            <person name="Feldgarden M."/>
            <person name="Courvalin P."/>
            <person name="Perichon B."/>
            <person name="Grillot-Courvalin C."/>
            <person name="Clermont D."/>
            <person name="Rocha E."/>
            <person name="Yoon E.-J."/>
            <person name="Nemec A."/>
            <person name="Walker B."/>
            <person name="Young S.K."/>
            <person name="Zeng Q."/>
            <person name="Gargeya S."/>
            <person name="Fitzgerald M."/>
            <person name="Haas B."/>
            <person name="Abouelleil A."/>
            <person name="Alvarado L."/>
            <person name="Arachchi H.M."/>
            <person name="Berlin A.M."/>
            <person name="Chapman S.B."/>
            <person name="Dewar J."/>
            <person name="Goldberg J."/>
            <person name="Griggs A."/>
            <person name="Gujja S."/>
            <person name="Hansen M."/>
            <person name="Howarth C."/>
            <person name="Imamovic A."/>
            <person name="Larimer J."/>
            <person name="McCowan C."/>
            <person name="Murphy C."/>
            <person name="Neiman D."/>
            <person name="Pearson M."/>
            <person name="Priest M."/>
            <person name="Roberts A."/>
            <person name="Saif S."/>
            <person name="Shea T."/>
            <person name="Sisk P."/>
            <person name="Sykes S."/>
            <person name="Wortman J."/>
            <person name="Nusbaum C."/>
            <person name="Birren B."/>
        </authorList>
    </citation>
    <scope>NUCLEOTIDE SEQUENCE [LARGE SCALE GENOMIC DNA]</scope>
    <source>
        <strain evidence="3 4">CIP 107468</strain>
    </source>
</reference>
<dbReference type="PATRIC" id="fig|1120925.3.peg.514"/>
<keyword evidence="1" id="KW-0732">Signal</keyword>
<gene>
    <name evidence="3" type="ORF">F941_00473</name>
</gene>
<evidence type="ECO:0000313" key="3">
    <source>
        <dbReference type="EMBL" id="ENV84064.1"/>
    </source>
</evidence>
<proteinExistence type="predicted"/>
<organism evidence="3 4">
    <name type="scientific">Acinetobacter bouvetii DSM 14964 = CIP 107468</name>
    <dbReference type="NCBI Taxonomy" id="1120925"/>
    <lineage>
        <taxon>Bacteria</taxon>
        <taxon>Pseudomonadati</taxon>
        <taxon>Pseudomonadota</taxon>
        <taxon>Gammaproteobacteria</taxon>
        <taxon>Moraxellales</taxon>
        <taxon>Moraxellaceae</taxon>
        <taxon>Acinetobacter</taxon>
    </lineage>
</organism>
<comment type="caution">
    <text evidence="3">The sequence shown here is derived from an EMBL/GenBank/DDBJ whole genome shotgun (WGS) entry which is preliminary data.</text>
</comment>
<dbReference type="Pfam" id="PF09832">
    <property type="entry name" value="DUF2059"/>
    <property type="match status" value="1"/>
</dbReference>